<evidence type="ECO:0000313" key="3">
    <source>
        <dbReference type="Proteomes" id="UP000676428"/>
    </source>
</evidence>
<keyword evidence="1" id="KW-1133">Transmembrane helix</keyword>
<dbReference type="Pfam" id="PF14559">
    <property type="entry name" value="TPR_19"/>
    <property type="match status" value="1"/>
</dbReference>
<gene>
    <name evidence="2" type="ORF">KHX94_11120</name>
</gene>
<reference evidence="2 3" key="1">
    <citation type="journal article" date="2012" name="Int. J. Syst. Evol. Microbiol.">
        <title>Shewanella dokdonensis sp. nov., isolated from seawater.</title>
        <authorList>
            <person name="Sung H.R."/>
            <person name="Yoon J.H."/>
            <person name="Ghim S.Y."/>
        </authorList>
    </citation>
    <scope>NUCLEOTIDE SEQUENCE [LARGE SCALE GENOMIC DNA]</scope>
    <source>
        <strain evidence="2 3">DSM 23626</strain>
    </source>
</reference>
<dbReference type="SUPFAM" id="SSF48452">
    <property type="entry name" value="TPR-like"/>
    <property type="match status" value="1"/>
</dbReference>
<dbReference type="EMBL" id="CP074572">
    <property type="protein sequence ID" value="QVK22030.1"/>
    <property type="molecule type" value="Genomic_DNA"/>
</dbReference>
<dbReference type="Gene3D" id="1.25.40.10">
    <property type="entry name" value="Tetratricopeptide repeat domain"/>
    <property type="match status" value="1"/>
</dbReference>
<organism evidence="2 3">
    <name type="scientific">Shewanella dokdonensis</name>
    <dbReference type="NCBI Taxonomy" id="712036"/>
    <lineage>
        <taxon>Bacteria</taxon>
        <taxon>Pseudomonadati</taxon>
        <taxon>Pseudomonadota</taxon>
        <taxon>Gammaproteobacteria</taxon>
        <taxon>Alteromonadales</taxon>
        <taxon>Shewanellaceae</taxon>
        <taxon>Shewanella</taxon>
    </lineage>
</organism>
<dbReference type="SMART" id="SM00028">
    <property type="entry name" value="TPR"/>
    <property type="match status" value="3"/>
</dbReference>
<proteinExistence type="predicted"/>
<dbReference type="RefSeq" id="WP_213680689.1">
    <property type="nucleotide sequence ID" value="NZ_CP074572.1"/>
</dbReference>
<evidence type="ECO:0000313" key="2">
    <source>
        <dbReference type="EMBL" id="QVK22030.1"/>
    </source>
</evidence>
<dbReference type="InterPro" id="IPR019734">
    <property type="entry name" value="TPR_rpt"/>
</dbReference>
<keyword evidence="1" id="KW-0812">Transmembrane</keyword>
<evidence type="ECO:0000256" key="1">
    <source>
        <dbReference type="SAM" id="Phobius"/>
    </source>
</evidence>
<dbReference type="InterPro" id="IPR011990">
    <property type="entry name" value="TPR-like_helical_dom_sf"/>
</dbReference>
<feature type="transmembrane region" description="Helical" evidence="1">
    <location>
        <begin position="39"/>
        <end position="61"/>
    </location>
</feature>
<keyword evidence="1" id="KW-0472">Membrane</keyword>
<protein>
    <submittedName>
        <fullName evidence="2">Tetratricopeptide repeat protein</fullName>
    </submittedName>
</protein>
<dbReference type="Proteomes" id="UP000676428">
    <property type="component" value="Chromosome"/>
</dbReference>
<name>A0ABX8DB22_9GAMM</name>
<accession>A0ABX8DB22</accession>
<sequence>MSVVNQMLKDLDKRQQPHALSGVPQHTAVPLSASQPWRLLWLGLIAGVLLVAVGIYGWTIFNNRPHAGTVSPSAPQMSALPTPAVAAASATETQTVAAPTVTTETPQAALAPTTVTQETAAQPTATAVPITTHVDAASRPSSAVAAPTITPEVAVAAELPKANRQTASDTDGNPQTAVADARKPSINAAAVKPTETATTGKMQITEVKLTPEQLAQRQYQAGMNAQQNGDMATAVAALQRALELYPALHSARTQLAALYYGAGQLTDAAALLQNGVNHYPSQQQFWLLLGRVQLAQGKSAEAQASLQHIADTSELATDKWLTLAKLGQQNSDWVLMQQSYQKLVASAANDGRWWLGLAHAQDAASDYPAALASYRQALQRDNLSLDARAYIENRIAQIGDRQ</sequence>
<keyword evidence="3" id="KW-1185">Reference proteome</keyword>